<dbReference type="Proteomes" id="UP000289738">
    <property type="component" value="Chromosome B07"/>
</dbReference>
<protein>
    <recommendedName>
        <fullName evidence="4">Aminotransferase-like plant mobile domain-containing protein</fullName>
    </recommendedName>
</protein>
<feature type="compositionally biased region" description="Polar residues" evidence="1">
    <location>
        <begin position="376"/>
        <end position="387"/>
    </location>
</feature>
<name>A0A444YB37_ARAHY</name>
<dbReference type="AlphaFoldDB" id="A0A444YB37"/>
<dbReference type="STRING" id="3818.A0A444YB37"/>
<evidence type="ECO:0000313" key="3">
    <source>
        <dbReference type="Proteomes" id="UP000289738"/>
    </source>
</evidence>
<dbReference type="PANTHER" id="PTHR34835">
    <property type="entry name" value="OS07G0283600 PROTEIN-RELATED"/>
    <property type="match status" value="1"/>
</dbReference>
<sequence length="387" mass="44842">MAHCSTSQSHSKKTQPFHFRATFESEDIQLVAKIRKFHQHNIELSIENLQKKRSYNTEEKMTARNQAEKNQTKDLKCATHLLNEKFRNMSEEKKTIVRNLGFGGLMHIPPLRVHHQLLRELANNFKLGENILETGYSSFKIRPKTIGDALGINASGDLFPQKVNYKKLSEDDKEIFRRLQGKTLKSLTDEKMDIGVGNEQDRLMFKRIFILYIQMAFLLSTTINKISPMHLTPIFEMDTITERNWGGYVLSFIIKGITDYKEKKKKAIDGCLFALMIIYFHLSKNKDKKRAERPPKPWIVNWSKEQLVERMRAEIEKNMASSTSSLETETTDSDNSTFESETQEDSEDSPRKEPSKKGKKTQSKKKKVVVEHSSPEQDQSYHGYSTL</sequence>
<reference evidence="2 3" key="1">
    <citation type="submission" date="2019-01" db="EMBL/GenBank/DDBJ databases">
        <title>Sequencing of cultivated peanut Arachis hypogaea provides insights into genome evolution and oil improvement.</title>
        <authorList>
            <person name="Chen X."/>
        </authorList>
    </citation>
    <scope>NUCLEOTIDE SEQUENCE [LARGE SCALE GENOMIC DNA]</scope>
    <source>
        <strain evidence="3">cv. Fuhuasheng</strain>
        <tissue evidence="2">Leaves</tissue>
    </source>
</reference>
<comment type="caution">
    <text evidence="2">The sequence shown here is derived from an EMBL/GenBank/DDBJ whole genome shotgun (WGS) entry which is preliminary data.</text>
</comment>
<evidence type="ECO:0000256" key="1">
    <source>
        <dbReference type="SAM" id="MobiDB-lite"/>
    </source>
</evidence>
<feature type="compositionally biased region" description="Basic residues" evidence="1">
    <location>
        <begin position="357"/>
        <end position="367"/>
    </location>
</feature>
<dbReference type="EMBL" id="SDMP01000017">
    <property type="protein sequence ID" value="RYQ99123.1"/>
    <property type="molecule type" value="Genomic_DNA"/>
</dbReference>
<feature type="region of interest" description="Disordered" evidence="1">
    <location>
        <begin position="317"/>
        <end position="387"/>
    </location>
</feature>
<keyword evidence="3" id="KW-1185">Reference proteome</keyword>
<accession>A0A444YB37</accession>
<evidence type="ECO:0008006" key="4">
    <source>
        <dbReference type="Google" id="ProtNLM"/>
    </source>
</evidence>
<evidence type="ECO:0000313" key="2">
    <source>
        <dbReference type="EMBL" id="RYQ99123.1"/>
    </source>
</evidence>
<feature type="compositionally biased region" description="Low complexity" evidence="1">
    <location>
        <begin position="321"/>
        <end position="340"/>
    </location>
</feature>
<organism evidence="2 3">
    <name type="scientific">Arachis hypogaea</name>
    <name type="common">Peanut</name>
    <dbReference type="NCBI Taxonomy" id="3818"/>
    <lineage>
        <taxon>Eukaryota</taxon>
        <taxon>Viridiplantae</taxon>
        <taxon>Streptophyta</taxon>
        <taxon>Embryophyta</taxon>
        <taxon>Tracheophyta</taxon>
        <taxon>Spermatophyta</taxon>
        <taxon>Magnoliopsida</taxon>
        <taxon>eudicotyledons</taxon>
        <taxon>Gunneridae</taxon>
        <taxon>Pentapetalae</taxon>
        <taxon>rosids</taxon>
        <taxon>fabids</taxon>
        <taxon>Fabales</taxon>
        <taxon>Fabaceae</taxon>
        <taxon>Papilionoideae</taxon>
        <taxon>50 kb inversion clade</taxon>
        <taxon>dalbergioids sensu lato</taxon>
        <taxon>Dalbergieae</taxon>
        <taxon>Pterocarpus clade</taxon>
        <taxon>Arachis</taxon>
    </lineage>
</organism>
<gene>
    <name evidence="2" type="ORF">Ahy_B07g086996</name>
</gene>
<proteinExistence type="predicted"/>